<gene>
    <name evidence="2" type="ORF">DF286_00040</name>
</gene>
<dbReference type="OrthoDB" id="9815689at2"/>
<proteinExistence type="predicted"/>
<accession>A0A2U2IZD8</accession>
<evidence type="ECO:0000256" key="1">
    <source>
        <dbReference type="SAM" id="MobiDB-lite"/>
    </source>
</evidence>
<dbReference type="NCBIfam" id="TIGR02300">
    <property type="entry name" value="FYDLN_acid"/>
    <property type="match status" value="1"/>
</dbReference>
<dbReference type="Proteomes" id="UP000245916">
    <property type="component" value="Unassembled WGS sequence"/>
</dbReference>
<keyword evidence="3" id="KW-1185">Reference proteome</keyword>
<feature type="region of interest" description="Disordered" evidence="1">
    <location>
        <begin position="39"/>
        <end position="108"/>
    </location>
</feature>
<reference evidence="2 3" key="1">
    <citation type="submission" date="2018-05" db="EMBL/GenBank/DDBJ databases">
        <title>Genome of Sphingosinicella humi QZX222.</title>
        <authorList>
            <person name="Qiao Z."/>
            <person name="Wang G."/>
        </authorList>
    </citation>
    <scope>NUCLEOTIDE SEQUENCE [LARGE SCALE GENOMIC DNA]</scope>
    <source>
        <strain evidence="2 3">QZX222</strain>
    </source>
</reference>
<feature type="compositionally biased region" description="Basic and acidic residues" evidence="1">
    <location>
        <begin position="52"/>
        <end position="63"/>
    </location>
</feature>
<dbReference type="EMBL" id="QFFF01000001">
    <property type="protein sequence ID" value="PWG01438.1"/>
    <property type="molecule type" value="Genomic_DNA"/>
</dbReference>
<dbReference type="Pfam" id="PF09538">
    <property type="entry name" value="FYDLN_acid"/>
    <property type="match status" value="1"/>
</dbReference>
<dbReference type="AlphaFoldDB" id="A0A2U2IZD8"/>
<comment type="caution">
    <text evidence="2">The sequence shown here is derived from an EMBL/GenBank/DDBJ whole genome shotgun (WGS) entry which is preliminary data.</text>
</comment>
<organism evidence="2 3">
    <name type="scientific">Allosphingosinicella humi</name>
    <dbReference type="NCBI Taxonomy" id="2068657"/>
    <lineage>
        <taxon>Bacteria</taxon>
        <taxon>Pseudomonadati</taxon>
        <taxon>Pseudomonadota</taxon>
        <taxon>Alphaproteobacteria</taxon>
        <taxon>Sphingomonadales</taxon>
        <taxon>Sphingomonadaceae</taxon>
        <taxon>Allosphingosinicella</taxon>
    </lineage>
</organism>
<name>A0A2U2IZD8_9SPHN</name>
<feature type="compositionally biased region" description="Acidic residues" evidence="1">
    <location>
        <begin position="64"/>
        <end position="96"/>
    </location>
</feature>
<protein>
    <submittedName>
        <fullName evidence="2">TIGR02300 family protein</fullName>
    </submittedName>
</protein>
<dbReference type="InterPro" id="IPR012644">
    <property type="entry name" value="CHP02300_FYDLN_acid"/>
</dbReference>
<dbReference type="RefSeq" id="WP_109269578.1">
    <property type="nucleotide sequence ID" value="NZ_QFFF01000001.1"/>
</dbReference>
<evidence type="ECO:0000313" key="2">
    <source>
        <dbReference type="EMBL" id="PWG01438.1"/>
    </source>
</evidence>
<sequence length="108" mass="11844">MVKAEWGTKRTCPKCGTRFYDLGKEDPVTCIECGVAWEPEPVLKSKQPLPFDEPKKKADAPEKEDADLADEDDLDIDEDAEENPDDEVDLGGDDDIGVAKGGDDDEDS</sequence>
<evidence type="ECO:0000313" key="3">
    <source>
        <dbReference type="Proteomes" id="UP000245916"/>
    </source>
</evidence>